<comment type="cofactor">
    <cofactor evidence="7">
        <name>(6R)-5,10-methylene-5,6,7,8-tetrahydrofolate</name>
        <dbReference type="ChEBI" id="CHEBI:15636"/>
    </cofactor>
    <text evidence="7">Binds 1 5,10-methenyltetrahydrofolate (MTHF) per subunit.</text>
</comment>
<evidence type="ECO:0000256" key="2">
    <source>
        <dbReference type="ARBA" id="ARBA00017881"/>
    </source>
</evidence>
<sequence length="473" mass="53364">MITVVWFRQDLRVHDQPLLHRAAALGAPVVPLYVLPAHWTVPGPEGEDRLGAPKSAFLEECLADLSLSLEALGLALVTVVASPVTLLDDWHQREPLQVVTAEADAPEEAQAIASLRARGLTVHEVGSRTLLAATALPWQGTFPATFSRFRRQVERHSGPFVDRPEGKPPALGSALAPPVPAGTKGVAPVLAQRRAGWQRCDKDYFSLPGGEQSARQWLQRYLFDARHIAHYKQTRNQLIGEGYSSRLSAALAWGCLSVRQIWHAILEYEQHYGANSHSYWLRFELLWREFFHWSLREHGVQSFCFTGLSDRQAEPPCLDSLAQRRWLAWQSATTGLPFIDASLRELLATGYVSNRGRQVLASFLVQDLGLDWRLGARWFERHLVDHDVASNWGNWAYIAGYGHDARGGRRFSPTREWWRHDPDASYLYYWLPELAGLSRAACLECHFRSVDQYHELAYPAPVISLPDSDRVVS</sequence>
<dbReference type="OrthoDB" id="9772484at2"/>
<dbReference type="AlphaFoldDB" id="A0A418XYD0"/>
<keyword evidence="3 6" id="KW-0285">Flavoprotein</keyword>
<dbReference type="PROSITE" id="PS51645">
    <property type="entry name" value="PHR_CRY_ALPHA_BETA"/>
    <property type="match status" value="1"/>
</dbReference>
<evidence type="ECO:0000313" key="9">
    <source>
        <dbReference type="EMBL" id="RJG18024.1"/>
    </source>
</evidence>
<dbReference type="InterPro" id="IPR005101">
    <property type="entry name" value="Cryptochr/Photolyase_FAD-bd"/>
</dbReference>
<evidence type="ECO:0000256" key="5">
    <source>
        <dbReference type="ARBA" id="ARBA00022991"/>
    </source>
</evidence>
<evidence type="ECO:0000313" key="10">
    <source>
        <dbReference type="Proteomes" id="UP000283734"/>
    </source>
</evidence>
<comment type="cofactor">
    <cofactor evidence="6 7">
        <name>FAD</name>
        <dbReference type="ChEBI" id="CHEBI:57692"/>
    </cofactor>
    <text evidence="6 7">Binds 1 FAD per subunit.</text>
</comment>
<comment type="caution">
    <text evidence="9">The sequence shown here is derived from an EMBL/GenBank/DDBJ whole genome shotgun (WGS) entry which is preliminary data.</text>
</comment>
<dbReference type="InterPro" id="IPR006050">
    <property type="entry name" value="DNA_photolyase_N"/>
</dbReference>
<dbReference type="NCBIfam" id="TIGR02765">
    <property type="entry name" value="crypto_DASH"/>
    <property type="match status" value="1"/>
</dbReference>
<evidence type="ECO:0000259" key="8">
    <source>
        <dbReference type="PROSITE" id="PS51645"/>
    </source>
</evidence>
<feature type="binding site" evidence="6">
    <location>
        <position position="231"/>
    </location>
    <ligand>
        <name>FAD</name>
        <dbReference type="ChEBI" id="CHEBI:57692"/>
    </ligand>
</feature>
<protein>
    <recommendedName>
        <fullName evidence="2 7">Cryptochrome DASH</fullName>
    </recommendedName>
</protein>
<dbReference type="Proteomes" id="UP000283734">
    <property type="component" value="Unassembled WGS sequence"/>
</dbReference>
<dbReference type="Pfam" id="PF03441">
    <property type="entry name" value="FAD_binding_7"/>
    <property type="match status" value="1"/>
</dbReference>
<evidence type="ECO:0000256" key="4">
    <source>
        <dbReference type="ARBA" id="ARBA00022827"/>
    </source>
</evidence>
<evidence type="ECO:0000256" key="6">
    <source>
        <dbReference type="PIRSR" id="PIRSR602081-1"/>
    </source>
</evidence>
<dbReference type="InterPro" id="IPR036155">
    <property type="entry name" value="Crypto/Photolyase_N_sf"/>
</dbReference>
<dbReference type="RefSeq" id="WP_022985349.1">
    <property type="nucleotide sequence ID" value="NZ_QYYA01000002.1"/>
</dbReference>
<dbReference type="InterPro" id="IPR014729">
    <property type="entry name" value="Rossmann-like_a/b/a_fold"/>
</dbReference>
<accession>A0A418XYD0</accession>
<evidence type="ECO:0000256" key="7">
    <source>
        <dbReference type="RuleBase" id="RU367151"/>
    </source>
</evidence>
<feature type="domain" description="Photolyase/cryptochrome alpha/beta" evidence="8">
    <location>
        <begin position="1"/>
        <end position="130"/>
    </location>
</feature>
<proteinExistence type="inferred from homology"/>
<dbReference type="Gene3D" id="3.40.50.620">
    <property type="entry name" value="HUPs"/>
    <property type="match status" value="1"/>
</dbReference>
<dbReference type="PANTHER" id="PTHR11455:SF22">
    <property type="entry name" value="CRYPTOCHROME DASH"/>
    <property type="match status" value="1"/>
</dbReference>
<dbReference type="EMBL" id="QYYA01000002">
    <property type="protein sequence ID" value="RJG18024.1"/>
    <property type="molecule type" value="Genomic_DNA"/>
</dbReference>
<dbReference type="GO" id="GO:0003913">
    <property type="term" value="F:DNA photolyase activity"/>
    <property type="evidence" value="ECO:0007669"/>
    <property type="project" value="InterPro"/>
</dbReference>
<comment type="function">
    <text evidence="7">May have a photoreceptor function.</text>
</comment>
<dbReference type="Gene3D" id="1.25.40.80">
    <property type="match status" value="1"/>
</dbReference>
<keyword evidence="4 6" id="KW-0274">FAD</keyword>
<dbReference type="GO" id="GO:0071949">
    <property type="term" value="F:FAD binding"/>
    <property type="evidence" value="ECO:0007669"/>
    <property type="project" value="TreeGrafter"/>
</dbReference>
<gene>
    <name evidence="9" type="ORF">D4A39_05920</name>
</gene>
<name>A0A418XYD0_9GAMM</name>
<dbReference type="GO" id="GO:0003677">
    <property type="term" value="F:DNA binding"/>
    <property type="evidence" value="ECO:0007669"/>
    <property type="project" value="TreeGrafter"/>
</dbReference>
<dbReference type="InterPro" id="IPR036134">
    <property type="entry name" value="Crypto/Photolyase_FAD-like_sf"/>
</dbReference>
<dbReference type="SUPFAM" id="SSF52425">
    <property type="entry name" value="Cryptochrome/photolyase, N-terminal domain"/>
    <property type="match status" value="1"/>
</dbReference>
<feature type="binding site" evidence="6">
    <location>
        <begin position="385"/>
        <end position="387"/>
    </location>
    <ligand>
        <name>FAD</name>
        <dbReference type="ChEBI" id="CHEBI:57692"/>
    </ligand>
</feature>
<dbReference type="GO" id="GO:0000719">
    <property type="term" value="P:photoreactive repair"/>
    <property type="evidence" value="ECO:0007669"/>
    <property type="project" value="TreeGrafter"/>
</dbReference>
<evidence type="ECO:0000256" key="3">
    <source>
        <dbReference type="ARBA" id="ARBA00022630"/>
    </source>
</evidence>
<comment type="similarity">
    <text evidence="1 7">Belongs to the DNA photolyase class-1 family.</text>
</comment>
<evidence type="ECO:0000256" key="1">
    <source>
        <dbReference type="ARBA" id="ARBA00005862"/>
    </source>
</evidence>
<dbReference type="PANTHER" id="PTHR11455">
    <property type="entry name" value="CRYPTOCHROME"/>
    <property type="match status" value="1"/>
</dbReference>
<feature type="binding site" evidence="6">
    <location>
        <begin position="244"/>
        <end position="248"/>
    </location>
    <ligand>
        <name>FAD</name>
        <dbReference type="ChEBI" id="CHEBI:57692"/>
    </ligand>
</feature>
<keyword evidence="10" id="KW-1185">Reference proteome</keyword>
<dbReference type="PRINTS" id="PR00147">
    <property type="entry name" value="DNAPHOTLYASE"/>
</dbReference>
<dbReference type="InterPro" id="IPR014133">
    <property type="entry name" value="Cry_DASH"/>
</dbReference>
<organism evidence="9 10">
    <name type="scientific">Alcanivorax profundi</name>
    <dbReference type="NCBI Taxonomy" id="2338368"/>
    <lineage>
        <taxon>Bacteria</taxon>
        <taxon>Pseudomonadati</taxon>
        <taxon>Pseudomonadota</taxon>
        <taxon>Gammaproteobacteria</taxon>
        <taxon>Oceanospirillales</taxon>
        <taxon>Alcanivoracaceae</taxon>
        <taxon>Alcanivorax</taxon>
    </lineage>
</organism>
<dbReference type="Pfam" id="PF00875">
    <property type="entry name" value="DNA_photolyase"/>
    <property type="match status" value="1"/>
</dbReference>
<reference evidence="9 10" key="1">
    <citation type="submission" date="2018-09" db="EMBL/GenBank/DDBJ databases">
        <title>Alcanivorax profundi sp. nov., isolated from 1000 m-depth seawater of the Mariana Trench.</title>
        <authorList>
            <person name="Liu J."/>
        </authorList>
    </citation>
    <scope>NUCLEOTIDE SEQUENCE [LARGE SCALE GENOMIC DNA]</scope>
    <source>
        <strain evidence="9 10">MTEO17</strain>
    </source>
</reference>
<dbReference type="InterPro" id="IPR002081">
    <property type="entry name" value="Cryptochrome/DNA_photolyase_1"/>
</dbReference>
<dbReference type="Gene3D" id="1.10.579.10">
    <property type="entry name" value="DNA Cyclobutane Dipyrimidine Photolyase, subunit A, domain 3"/>
    <property type="match status" value="1"/>
</dbReference>
<dbReference type="SUPFAM" id="SSF48173">
    <property type="entry name" value="Cryptochrome/photolyase FAD-binding domain"/>
    <property type="match status" value="1"/>
</dbReference>
<keyword evidence="5 7" id="KW-0157">Chromophore</keyword>